<evidence type="ECO:0000256" key="2">
    <source>
        <dbReference type="ARBA" id="ARBA00022722"/>
    </source>
</evidence>
<proteinExistence type="inferred from homology"/>
<reference evidence="6 7" key="1">
    <citation type="journal article" date="2016" name="Nat. Commun.">
        <title>Thousands of microbial genomes shed light on interconnected biogeochemical processes in an aquifer system.</title>
        <authorList>
            <person name="Anantharaman K."/>
            <person name="Brown C.T."/>
            <person name="Hug L.A."/>
            <person name="Sharon I."/>
            <person name="Castelle C.J."/>
            <person name="Probst A.J."/>
            <person name="Thomas B.C."/>
            <person name="Singh A."/>
            <person name="Wilkins M.J."/>
            <person name="Karaoz U."/>
            <person name="Brodie E.L."/>
            <person name="Williams K.H."/>
            <person name="Hubbard S.S."/>
            <person name="Banfield J.F."/>
        </authorList>
    </citation>
    <scope>NUCLEOTIDE SEQUENCE [LARGE SCALE GENOMIC DNA]</scope>
</reference>
<dbReference type="InterPro" id="IPR043519">
    <property type="entry name" value="NT_sf"/>
</dbReference>
<comment type="caution">
    <text evidence="6">The sequence shown here is derived from an EMBL/GenBank/DDBJ whole genome shotgun (WGS) entry which is preliminary data.</text>
</comment>
<dbReference type="InterPro" id="IPR041633">
    <property type="entry name" value="Polbeta"/>
</dbReference>
<name>A0A1F8FP03_9BACT</name>
<dbReference type="Pfam" id="PF01934">
    <property type="entry name" value="HepT-like"/>
    <property type="match status" value="1"/>
</dbReference>
<evidence type="ECO:0000313" key="7">
    <source>
        <dbReference type="Proteomes" id="UP000176581"/>
    </source>
</evidence>
<dbReference type="GO" id="GO:0004540">
    <property type="term" value="F:RNA nuclease activity"/>
    <property type="evidence" value="ECO:0007669"/>
    <property type="project" value="InterPro"/>
</dbReference>
<keyword evidence="3" id="KW-0378">Hydrolase</keyword>
<keyword evidence="2" id="KW-0540">Nuclease</keyword>
<comment type="similarity">
    <text evidence="4">Belongs to the HepT RNase toxin family.</text>
</comment>
<evidence type="ECO:0000313" key="6">
    <source>
        <dbReference type="EMBL" id="OGN14039.1"/>
    </source>
</evidence>
<keyword evidence="1" id="KW-1277">Toxin-antitoxin system</keyword>
<dbReference type="Gene3D" id="3.30.460.10">
    <property type="entry name" value="Beta Polymerase, domain 2"/>
    <property type="match status" value="1"/>
</dbReference>
<evidence type="ECO:0000256" key="4">
    <source>
        <dbReference type="ARBA" id="ARBA00024207"/>
    </source>
</evidence>
<dbReference type="Gene3D" id="1.20.120.580">
    <property type="entry name" value="bsu32300-like"/>
    <property type="match status" value="1"/>
</dbReference>
<sequence>MTWYSITMDKQAKINLLKNYFNKRDDAVFAFLFGSQAEEKARDESDWDIAIYLKPQSNDLEFENTNLDYPQESQIWGDLTEILGTDRVDLTILNTAPASIAASALQGTLLTIKDRRLWLKFMLVITNLAEDYRIWAHDYHQIVQRSRSLSPQDRERLERLIDFTEQQSGLYPVYRQFSWNDYNEDPRKRNEIERWLENLVNATIDMAKVIVGSKKYLVPPTYRETVRDALRILELPEEFETRFEKWVQLRNVLAHEYLDIKWKRLEDFAKTSEPYITNFVSAVKTFLEKSRPE</sequence>
<dbReference type="NCBIfam" id="NF047752">
    <property type="entry name" value="MntA_antitoxin"/>
    <property type="match status" value="1"/>
</dbReference>
<evidence type="ECO:0000259" key="5">
    <source>
        <dbReference type="Pfam" id="PF18765"/>
    </source>
</evidence>
<accession>A0A1F8FP03</accession>
<evidence type="ECO:0000256" key="3">
    <source>
        <dbReference type="ARBA" id="ARBA00022801"/>
    </source>
</evidence>
<gene>
    <name evidence="6" type="ORF">A3J47_01965</name>
</gene>
<dbReference type="PANTHER" id="PTHR43852:SF3">
    <property type="entry name" value="NUCLEOTIDYLTRANSFERASE"/>
    <property type="match status" value="1"/>
</dbReference>
<organism evidence="6 7">
    <name type="scientific">Candidatus Yanofskybacteria bacterium RIFCSPHIGHO2_02_FULL_43_22</name>
    <dbReference type="NCBI Taxonomy" id="1802681"/>
    <lineage>
        <taxon>Bacteria</taxon>
        <taxon>Candidatus Yanofskyibacteriota</taxon>
    </lineage>
</organism>
<dbReference type="GO" id="GO:0110001">
    <property type="term" value="C:toxin-antitoxin complex"/>
    <property type="evidence" value="ECO:0007669"/>
    <property type="project" value="InterPro"/>
</dbReference>
<dbReference type="CDD" id="cd05403">
    <property type="entry name" value="NT_KNTase_like"/>
    <property type="match status" value="1"/>
</dbReference>
<dbReference type="InterPro" id="IPR008201">
    <property type="entry name" value="HepT-like"/>
</dbReference>
<dbReference type="EMBL" id="MGJV01000028">
    <property type="protein sequence ID" value="OGN14039.1"/>
    <property type="molecule type" value="Genomic_DNA"/>
</dbReference>
<protein>
    <recommendedName>
        <fullName evidence="5">Polymerase beta nucleotidyltransferase domain-containing protein</fullName>
    </recommendedName>
</protein>
<dbReference type="Proteomes" id="UP000176581">
    <property type="component" value="Unassembled WGS sequence"/>
</dbReference>
<dbReference type="AlphaFoldDB" id="A0A1F8FP03"/>
<dbReference type="PANTHER" id="PTHR43852">
    <property type="entry name" value="NUCLEOTIDYLTRANSFERASE"/>
    <property type="match status" value="1"/>
</dbReference>
<feature type="domain" description="Polymerase beta nucleotidyltransferase" evidence="5">
    <location>
        <begin position="17"/>
        <end position="115"/>
    </location>
</feature>
<dbReference type="SUPFAM" id="SSF81301">
    <property type="entry name" value="Nucleotidyltransferase"/>
    <property type="match status" value="1"/>
</dbReference>
<dbReference type="Pfam" id="PF18765">
    <property type="entry name" value="Polbeta"/>
    <property type="match status" value="1"/>
</dbReference>
<dbReference type="GO" id="GO:0016787">
    <property type="term" value="F:hydrolase activity"/>
    <property type="evidence" value="ECO:0007669"/>
    <property type="project" value="UniProtKB-KW"/>
</dbReference>
<dbReference type="InterPro" id="IPR037038">
    <property type="entry name" value="HepT-like_sf"/>
</dbReference>
<dbReference type="NCBIfam" id="NF047751">
    <property type="entry name" value="HepT_toxin"/>
    <property type="match status" value="1"/>
</dbReference>
<dbReference type="InterPro" id="IPR052930">
    <property type="entry name" value="TA_antitoxin_MntA"/>
</dbReference>
<evidence type="ECO:0000256" key="1">
    <source>
        <dbReference type="ARBA" id="ARBA00022649"/>
    </source>
</evidence>